<evidence type="ECO:0000313" key="12">
    <source>
        <dbReference type="Proteomes" id="UP000801492"/>
    </source>
</evidence>
<dbReference type="InterPro" id="IPR037241">
    <property type="entry name" value="E2F-DP_heterodim"/>
</dbReference>
<feature type="compositionally biased region" description="Polar residues" evidence="8">
    <location>
        <begin position="442"/>
        <end position="456"/>
    </location>
</feature>
<feature type="domain" description="Transcription factor DP C-terminal" evidence="9">
    <location>
        <begin position="266"/>
        <end position="408"/>
    </location>
</feature>
<dbReference type="GO" id="GO:0051726">
    <property type="term" value="P:regulation of cell cycle"/>
    <property type="evidence" value="ECO:0007669"/>
    <property type="project" value="InterPro"/>
</dbReference>
<protein>
    <recommendedName>
        <fullName evidence="13">Transcription factor Dp-1</fullName>
    </recommendedName>
</protein>
<dbReference type="InterPro" id="IPR014889">
    <property type="entry name" value="Transc_factor_DP_C"/>
</dbReference>
<accession>A0A8K0CDE8</accession>
<keyword evidence="12" id="KW-1185">Reference proteome</keyword>
<dbReference type="Pfam" id="PF08781">
    <property type="entry name" value="DP"/>
    <property type="match status" value="1"/>
</dbReference>
<keyword evidence="3 7" id="KW-0805">Transcription regulation</keyword>
<dbReference type="PANTHER" id="PTHR12548:SF9">
    <property type="entry name" value="TRANSCRIPTION FACTOR DP"/>
    <property type="match status" value="1"/>
</dbReference>
<dbReference type="OrthoDB" id="552115at2759"/>
<feature type="compositionally biased region" description="Acidic residues" evidence="8">
    <location>
        <begin position="458"/>
        <end position="474"/>
    </location>
</feature>
<keyword evidence="6 7" id="KW-0539">Nucleus</keyword>
<reference evidence="11" key="1">
    <citation type="submission" date="2019-08" db="EMBL/GenBank/DDBJ databases">
        <title>The genome of the North American firefly Photinus pyralis.</title>
        <authorList>
            <consortium name="Photinus pyralis genome working group"/>
            <person name="Fallon T.R."/>
            <person name="Sander Lower S.E."/>
            <person name="Weng J.-K."/>
        </authorList>
    </citation>
    <scope>NUCLEOTIDE SEQUENCE</scope>
    <source>
        <strain evidence="11">TRF0915ILg1</strain>
        <tissue evidence="11">Whole body</tissue>
    </source>
</reference>
<dbReference type="AlphaFoldDB" id="A0A8K0CDE8"/>
<evidence type="ECO:0000259" key="9">
    <source>
        <dbReference type="SMART" id="SM01138"/>
    </source>
</evidence>
<evidence type="ECO:0000256" key="8">
    <source>
        <dbReference type="SAM" id="MobiDB-lite"/>
    </source>
</evidence>
<keyword evidence="5 7" id="KW-0804">Transcription</keyword>
<dbReference type="InterPro" id="IPR036388">
    <property type="entry name" value="WH-like_DNA-bd_sf"/>
</dbReference>
<dbReference type="GO" id="GO:0000981">
    <property type="term" value="F:DNA-binding transcription factor activity, RNA polymerase II-specific"/>
    <property type="evidence" value="ECO:0007669"/>
    <property type="project" value="TreeGrafter"/>
</dbReference>
<dbReference type="Pfam" id="PF02319">
    <property type="entry name" value="WHD_E2F_TDP"/>
    <property type="match status" value="1"/>
</dbReference>
<evidence type="ECO:0000256" key="3">
    <source>
        <dbReference type="ARBA" id="ARBA00023015"/>
    </source>
</evidence>
<dbReference type="SUPFAM" id="SSF144074">
    <property type="entry name" value="E2F-DP heterodimerization region"/>
    <property type="match status" value="1"/>
</dbReference>
<name>A0A8K0CDE8_IGNLU</name>
<dbReference type="GO" id="GO:0000977">
    <property type="term" value="F:RNA polymerase II transcription regulatory region sequence-specific DNA binding"/>
    <property type="evidence" value="ECO:0007669"/>
    <property type="project" value="TreeGrafter"/>
</dbReference>
<dbReference type="Proteomes" id="UP000801492">
    <property type="component" value="Unassembled WGS sequence"/>
</dbReference>
<feature type="domain" description="E2F/DP family winged-helix DNA-binding" evidence="10">
    <location>
        <begin position="178"/>
        <end position="259"/>
    </location>
</feature>
<feature type="region of interest" description="Disordered" evidence="8">
    <location>
        <begin position="417"/>
        <end position="474"/>
    </location>
</feature>
<dbReference type="Gene3D" id="1.20.140.80">
    <property type="entry name" value="Transcription factor DP"/>
    <property type="match status" value="1"/>
</dbReference>
<sequence>MAQQNNTSNWVFQDANGQPQMIKLVQAGGKPISGIMTSTISGQTIKILKSAQPDQDGSQTINTTGSQVLKLGTASKIITKAVPVGTFRYARAPDGQYIQKTIRIAPSQMQNVKLISTSTPQKIQTIQAQTPPVIQQSPIQNQKNYISPPILDHSGARKRQDTVDTEYAPEYKRRKTEKVGKGLRHFSMKVCEKVRKKGTTSYNEVADELVGEFTSSLNNSVTDQQYDQKNIRRRVYDALNVLMAMNIISKEKKEIRWLGLPTNSLQECIQLEKEKQKRIQSIKEKTRKLHDLILNQIAFKNLAMRNKNTEAEQGSPAPNSYIELPFIVVNTNKKTVIDCSISNDKMEYMFQFSDKFQIHDDVFVLKEIGMLMGLDKGECSPEDLEKIKTMVPKALEDYVIQLANRSPDQIEQILESAGAGPSNVPLLNAEDLVETQMDEENSLQSSSCDPLSPNNQDFSDEEGESDTSSDVETN</sequence>
<dbReference type="SUPFAM" id="SSF46785">
    <property type="entry name" value="Winged helix' DNA-binding domain"/>
    <property type="match status" value="1"/>
</dbReference>
<evidence type="ECO:0000256" key="1">
    <source>
        <dbReference type="ARBA" id="ARBA00004123"/>
    </source>
</evidence>
<dbReference type="FunFam" id="1.20.140.80:FF:000005">
    <property type="entry name" value="Transcription factor"/>
    <property type="match status" value="1"/>
</dbReference>
<dbReference type="InterPro" id="IPR015648">
    <property type="entry name" value="Transcrpt_fac_DP"/>
</dbReference>
<evidence type="ECO:0000256" key="2">
    <source>
        <dbReference type="ARBA" id="ARBA00010940"/>
    </source>
</evidence>
<evidence type="ECO:0000313" key="11">
    <source>
        <dbReference type="EMBL" id="KAF2883211.1"/>
    </source>
</evidence>
<dbReference type="SMART" id="SM01138">
    <property type="entry name" value="DP"/>
    <property type="match status" value="1"/>
</dbReference>
<dbReference type="InterPro" id="IPR036390">
    <property type="entry name" value="WH_DNA-bd_sf"/>
</dbReference>
<comment type="subcellular location">
    <subcellularLocation>
        <location evidence="1 7">Nucleus</location>
    </subcellularLocation>
</comment>
<dbReference type="GO" id="GO:0005634">
    <property type="term" value="C:nucleus"/>
    <property type="evidence" value="ECO:0007669"/>
    <property type="project" value="UniProtKB-SubCell"/>
</dbReference>
<comment type="similarity">
    <text evidence="2 7">Belongs to the E2F/DP family.</text>
</comment>
<evidence type="ECO:0008006" key="13">
    <source>
        <dbReference type="Google" id="ProtNLM"/>
    </source>
</evidence>
<dbReference type="FunFam" id="1.10.10.10:FF:000047">
    <property type="entry name" value="Transcription factor"/>
    <property type="match status" value="1"/>
</dbReference>
<dbReference type="EMBL" id="VTPC01090544">
    <property type="protein sequence ID" value="KAF2883211.1"/>
    <property type="molecule type" value="Genomic_DNA"/>
</dbReference>
<feature type="region of interest" description="Disordered" evidence="8">
    <location>
        <begin position="144"/>
        <end position="163"/>
    </location>
</feature>
<organism evidence="11 12">
    <name type="scientific">Ignelater luminosus</name>
    <name type="common">Cucubano</name>
    <name type="synonym">Pyrophorus luminosus</name>
    <dbReference type="NCBI Taxonomy" id="2038154"/>
    <lineage>
        <taxon>Eukaryota</taxon>
        <taxon>Metazoa</taxon>
        <taxon>Ecdysozoa</taxon>
        <taxon>Arthropoda</taxon>
        <taxon>Hexapoda</taxon>
        <taxon>Insecta</taxon>
        <taxon>Pterygota</taxon>
        <taxon>Neoptera</taxon>
        <taxon>Endopterygota</taxon>
        <taxon>Coleoptera</taxon>
        <taxon>Polyphaga</taxon>
        <taxon>Elateriformia</taxon>
        <taxon>Elateroidea</taxon>
        <taxon>Elateridae</taxon>
        <taxon>Agrypninae</taxon>
        <taxon>Pyrophorini</taxon>
        <taxon>Ignelater</taxon>
    </lineage>
</organism>
<keyword evidence="4 7" id="KW-0238">DNA-binding</keyword>
<evidence type="ECO:0000256" key="4">
    <source>
        <dbReference type="ARBA" id="ARBA00023125"/>
    </source>
</evidence>
<dbReference type="InterPro" id="IPR038168">
    <property type="entry name" value="TF_DP_C_sf"/>
</dbReference>
<proteinExistence type="inferred from homology"/>
<dbReference type="GO" id="GO:0005667">
    <property type="term" value="C:transcription regulator complex"/>
    <property type="evidence" value="ECO:0007669"/>
    <property type="project" value="InterPro"/>
</dbReference>
<comment type="caution">
    <text evidence="11">The sequence shown here is derived from an EMBL/GenBank/DDBJ whole genome shotgun (WGS) entry which is preliminary data.</text>
</comment>
<dbReference type="SMART" id="SM01372">
    <property type="entry name" value="E2F_TDP"/>
    <property type="match status" value="1"/>
</dbReference>
<evidence type="ECO:0000256" key="5">
    <source>
        <dbReference type="ARBA" id="ARBA00023163"/>
    </source>
</evidence>
<evidence type="ECO:0000259" key="10">
    <source>
        <dbReference type="SMART" id="SM01372"/>
    </source>
</evidence>
<evidence type="ECO:0000256" key="7">
    <source>
        <dbReference type="RuleBase" id="RU003796"/>
    </source>
</evidence>
<evidence type="ECO:0000256" key="6">
    <source>
        <dbReference type="ARBA" id="ARBA00023242"/>
    </source>
</evidence>
<feature type="compositionally biased region" description="Acidic residues" evidence="8">
    <location>
        <begin position="431"/>
        <end position="441"/>
    </location>
</feature>
<dbReference type="Gene3D" id="1.10.10.10">
    <property type="entry name" value="Winged helix-like DNA-binding domain superfamily/Winged helix DNA-binding domain"/>
    <property type="match status" value="1"/>
</dbReference>
<dbReference type="CDD" id="cd14458">
    <property type="entry name" value="DP_DD"/>
    <property type="match status" value="1"/>
</dbReference>
<dbReference type="InterPro" id="IPR003316">
    <property type="entry name" value="E2F_WHTH_DNA-bd_dom"/>
</dbReference>
<dbReference type="PANTHER" id="PTHR12548">
    <property type="entry name" value="TRANSCRIPTION FACTOR DP"/>
    <property type="match status" value="1"/>
</dbReference>
<gene>
    <name evidence="11" type="ORF">ILUMI_22964</name>
</gene>